<reference evidence="2" key="1">
    <citation type="journal article" date="2015" name="Nat. Genet.">
        <title>The pineapple genome and the evolution of CAM photosynthesis.</title>
        <authorList>
            <person name="Ming R."/>
            <person name="VanBuren R."/>
            <person name="Wai C.M."/>
            <person name="Tang H."/>
            <person name="Schatz M.C."/>
            <person name="Bowers J.E."/>
            <person name="Lyons E."/>
            <person name="Wang M.L."/>
            <person name="Chen J."/>
            <person name="Biggers E."/>
            <person name="Zhang J."/>
            <person name="Huang L."/>
            <person name="Zhang L."/>
            <person name="Miao W."/>
            <person name="Zhang J."/>
            <person name="Ye Z."/>
            <person name="Miao C."/>
            <person name="Lin Z."/>
            <person name="Wang H."/>
            <person name="Zhou H."/>
            <person name="Yim W.C."/>
            <person name="Priest H.D."/>
            <person name="Zheng C."/>
            <person name="Woodhouse M."/>
            <person name="Edger P.P."/>
            <person name="Guyot R."/>
            <person name="Guo H.B."/>
            <person name="Guo H."/>
            <person name="Zheng G."/>
            <person name="Singh R."/>
            <person name="Sharma A."/>
            <person name="Min X."/>
            <person name="Zheng Y."/>
            <person name="Lee H."/>
            <person name="Gurtowski J."/>
            <person name="Sedlazeck F.J."/>
            <person name="Harkess A."/>
            <person name="McKain M.R."/>
            <person name="Liao Z."/>
            <person name="Fang J."/>
            <person name="Liu J."/>
            <person name="Zhang X."/>
            <person name="Zhang Q."/>
            <person name="Hu W."/>
            <person name="Qin Y."/>
            <person name="Wang K."/>
            <person name="Chen L.Y."/>
            <person name="Shirley N."/>
            <person name="Lin Y.R."/>
            <person name="Liu L.Y."/>
            <person name="Hernandez A.G."/>
            <person name="Wright C.L."/>
            <person name="Bulone V."/>
            <person name="Tuskan G.A."/>
            <person name="Heath K."/>
            <person name="Zee F."/>
            <person name="Moore P.H."/>
            <person name="Sunkar R."/>
            <person name="Leebens-Mack J.H."/>
            <person name="Mockler T."/>
            <person name="Bennetzen J.L."/>
            <person name="Freeling M."/>
            <person name="Sankoff D."/>
            <person name="Paterson A.H."/>
            <person name="Zhu X."/>
            <person name="Yang X."/>
            <person name="Smith J.A."/>
            <person name="Cushman J.C."/>
            <person name="Paull R.E."/>
            <person name="Yu Q."/>
        </authorList>
    </citation>
    <scope>NUCLEOTIDE SEQUENCE [LARGE SCALE GENOMIC DNA]</scope>
    <source>
        <strain evidence="2">cv. F153</strain>
    </source>
</reference>
<feature type="compositionally biased region" description="Basic and acidic residues" evidence="1">
    <location>
        <begin position="223"/>
        <end position="232"/>
    </location>
</feature>
<dbReference type="GeneID" id="109724202"/>
<dbReference type="RefSeq" id="XP_020108530.1">
    <property type="nucleotide sequence ID" value="XM_020252941.1"/>
</dbReference>
<evidence type="ECO:0000256" key="1">
    <source>
        <dbReference type="SAM" id="MobiDB-lite"/>
    </source>
</evidence>
<feature type="compositionally biased region" description="Basic and acidic residues" evidence="1">
    <location>
        <begin position="97"/>
        <end position="114"/>
    </location>
</feature>
<gene>
    <name evidence="3" type="primary">LOC109724202</name>
</gene>
<evidence type="ECO:0000313" key="3">
    <source>
        <dbReference type="RefSeq" id="XP_020108530.1"/>
    </source>
</evidence>
<reference evidence="3" key="2">
    <citation type="submission" date="2025-08" db="UniProtKB">
        <authorList>
            <consortium name="RefSeq"/>
        </authorList>
    </citation>
    <scope>IDENTIFICATION</scope>
    <source>
        <tissue evidence="3">Leaf</tissue>
    </source>
</reference>
<accession>A0A6P5GST1</accession>
<proteinExistence type="predicted"/>
<name>A0A6P5GST1_ANACO</name>
<feature type="region of interest" description="Disordered" evidence="1">
    <location>
        <begin position="1"/>
        <end position="125"/>
    </location>
</feature>
<sequence>MGAGEVRSMVLTSSGGGEWRRRRWSKPSPHQLGLGLHGNGSHSGGRGAQGRRRPAGQVAGAPGEAARPTQGGGDPRGEAAHRLRLGSGWRAGGCTQQERRRAGELRYGGDRRDGSPGLRGRRRGRLKAAVTCGERLHTGFGSARAGRLQAAVAATAALWAARGNGGRRPNVGEVPPEWPKAAAVRGEGVGAASAWVRPRLAAKCWGSSGGRGSRRISGGDAGEGWKGRDTLPRSRAAIGE</sequence>
<feature type="compositionally biased region" description="Gly residues" evidence="1">
    <location>
        <begin position="35"/>
        <end position="48"/>
    </location>
</feature>
<protein>
    <submittedName>
        <fullName evidence="3">Uncharacterized protein LOC109724202</fullName>
    </submittedName>
</protein>
<keyword evidence="2" id="KW-1185">Reference proteome</keyword>
<feature type="region of interest" description="Disordered" evidence="1">
    <location>
        <begin position="205"/>
        <end position="240"/>
    </location>
</feature>
<organism evidence="2 3">
    <name type="scientific">Ananas comosus</name>
    <name type="common">Pineapple</name>
    <name type="synonym">Ananas ananas</name>
    <dbReference type="NCBI Taxonomy" id="4615"/>
    <lineage>
        <taxon>Eukaryota</taxon>
        <taxon>Viridiplantae</taxon>
        <taxon>Streptophyta</taxon>
        <taxon>Embryophyta</taxon>
        <taxon>Tracheophyta</taxon>
        <taxon>Spermatophyta</taxon>
        <taxon>Magnoliopsida</taxon>
        <taxon>Liliopsida</taxon>
        <taxon>Poales</taxon>
        <taxon>Bromeliaceae</taxon>
        <taxon>Bromelioideae</taxon>
        <taxon>Ananas</taxon>
    </lineage>
</organism>
<dbReference type="AlphaFoldDB" id="A0A6P5GST1"/>
<dbReference type="Proteomes" id="UP000515123">
    <property type="component" value="Linkage group 18"/>
</dbReference>
<evidence type="ECO:0000313" key="2">
    <source>
        <dbReference type="Proteomes" id="UP000515123"/>
    </source>
</evidence>